<sequence length="236" mass="27195">MVSTISRTLPPLRTSYSVSLSLSSFKRLLSSSSSPSTTRPPPVPIFHDPVSSSSTWFRCLLHFQPEQAQFDARSTALVGPTQPSITPRTSLITPLFSGLHDYEHWLIAMDKPSGEGTTKQQMIDCSIQIPSKLLPIYVVRKKPRRKSIIYHGLAMKLMKKLLIRWKACLPTILFVLPNSCVDPEHKDYGAELFVNREIVQRPLERQRRVEPVPQRHQDRPRYNDRTRCNRHRVNMR</sequence>
<dbReference type="Pfam" id="PF21864">
    <property type="entry name" value="MORF_dom"/>
    <property type="match status" value="1"/>
</dbReference>
<evidence type="ECO:0000259" key="2">
    <source>
        <dbReference type="Pfam" id="PF21864"/>
    </source>
</evidence>
<dbReference type="Proteomes" id="UP001153076">
    <property type="component" value="Unassembled WGS sequence"/>
</dbReference>
<dbReference type="InterPro" id="IPR039206">
    <property type="entry name" value="MORF/ORRM1/DAG-like"/>
</dbReference>
<dbReference type="AlphaFoldDB" id="A0A9Q1JPS6"/>
<dbReference type="GO" id="GO:0080156">
    <property type="term" value="P:mitochondrial mRNA modification"/>
    <property type="evidence" value="ECO:0007669"/>
    <property type="project" value="TreeGrafter"/>
</dbReference>
<dbReference type="InterPro" id="IPR054059">
    <property type="entry name" value="MORF/ORRM1/DAG-like_MORF"/>
</dbReference>
<dbReference type="PANTHER" id="PTHR31346">
    <property type="entry name" value="MULTIPLE ORGANELLAR RNA EDITING FACTOR 2, CHLOROPLASTIC-RELATED-RELATED"/>
    <property type="match status" value="1"/>
</dbReference>
<name>A0A9Q1JPS6_9CARY</name>
<proteinExistence type="predicted"/>
<evidence type="ECO:0000313" key="4">
    <source>
        <dbReference type="Proteomes" id="UP001153076"/>
    </source>
</evidence>
<evidence type="ECO:0000256" key="1">
    <source>
        <dbReference type="ARBA" id="ARBA00022946"/>
    </source>
</evidence>
<organism evidence="3 4">
    <name type="scientific">Carnegiea gigantea</name>
    <dbReference type="NCBI Taxonomy" id="171969"/>
    <lineage>
        <taxon>Eukaryota</taxon>
        <taxon>Viridiplantae</taxon>
        <taxon>Streptophyta</taxon>
        <taxon>Embryophyta</taxon>
        <taxon>Tracheophyta</taxon>
        <taxon>Spermatophyta</taxon>
        <taxon>Magnoliopsida</taxon>
        <taxon>eudicotyledons</taxon>
        <taxon>Gunneridae</taxon>
        <taxon>Pentapetalae</taxon>
        <taxon>Caryophyllales</taxon>
        <taxon>Cactineae</taxon>
        <taxon>Cactaceae</taxon>
        <taxon>Cactoideae</taxon>
        <taxon>Echinocereeae</taxon>
        <taxon>Carnegiea</taxon>
    </lineage>
</organism>
<protein>
    <recommendedName>
        <fullName evidence="2">MORF/ORRM1/DAG-like MORF domain-containing protein</fullName>
    </recommendedName>
</protein>
<dbReference type="PANTHER" id="PTHR31346:SF7">
    <property type="entry name" value="MULTIPLE ORGANELLAR RNA EDITING FACTOR 2, CHLOROPLASTIC-RELATED"/>
    <property type="match status" value="1"/>
</dbReference>
<feature type="domain" description="MORF/ORRM1/DAG-like MORF" evidence="2">
    <location>
        <begin position="102"/>
        <end position="191"/>
    </location>
</feature>
<gene>
    <name evidence="3" type="ORF">Cgig2_014387</name>
</gene>
<evidence type="ECO:0000313" key="3">
    <source>
        <dbReference type="EMBL" id="KAJ8428779.1"/>
    </source>
</evidence>
<dbReference type="EMBL" id="JAKOGI010000970">
    <property type="protein sequence ID" value="KAJ8428779.1"/>
    <property type="molecule type" value="Genomic_DNA"/>
</dbReference>
<reference evidence="3" key="1">
    <citation type="submission" date="2022-04" db="EMBL/GenBank/DDBJ databases">
        <title>Carnegiea gigantea Genome sequencing and assembly v2.</title>
        <authorList>
            <person name="Copetti D."/>
            <person name="Sanderson M.J."/>
            <person name="Burquez A."/>
            <person name="Wojciechowski M.F."/>
        </authorList>
    </citation>
    <scope>NUCLEOTIDE SEQUENCE</scope>
    <source>
        <strain evidence="3">SGP5-SGP5p</strain>
        <tissue evidence="3">Aerial part</tissue>
    </source>
</reference>
<comment type="caution">
    <text evidence="3">The sequence shown here is derived from an EMBL/GenBank/DDBJ whole genome shotgun (WGS) entry which is preliminary data.</text>
</comment>
<dbReference type="GO" id="GO:0005739">
    <property type="term" value="C:mitochondrion"/>
    <property type="evidence" value="ECO:0007669"/>
    <property type="project" value="TreeGrafter"/>
</dbReference>
<accession>A0A9Q1JPS6</accession>
<dbReference type="GO" id="GO:0016554">
    <property type="term" value="P:cytidine to uridine editing"/>
    <property type="evidence" value="ECO:0007669"/>
    <property type="project" value="InterPro"/>
</dbReference>
<keyword evidence="1" id="KW-0809">Transit peptide</keyword>
<keyword evidence="4" id="KW-1185">Reference proteome</keyword>